<dbReference type="AlphaFoldDB" id="U9T7K2"/>
<protein>
    <submittedName>
        <fullName evidence="1">Uncharacterized protein</fullName>
    </submittedName>
</protein>
<dbReference type="VEuPathDB" id="FungiDB:RhiirFUN_025051"/>
<accession>U9T7K2</accession>
<name>U9T7K2_RHIID</name>
<dbReference type="EMBL" id="KI294536">
    <property type="protein sequence ID" value="ESA04154.1"/>
    <property type="molecule type" value="Genomic_DNA"/>
</dbReference>
<sequence length="124" mass="14822">MSCGVTKTLKTDRKHTRDNGIDISDNTREDIKDLLRIIKDLTVTKENFRYRDWVTKLNTRYSPYCKLDKKLEDINGASAWDIISYEFSIMIKYDHEKIKDEEIDIDHFSPDSREYIKTLKKNLR</sequence>
<evidence type="ECO:0000313" key="1">
    <source>
        <dbReference type="EMBL" id="ESA04154.1"/>
    </source>
</evidence>
<gene>
    <name evidence="1" type="ORF">GLOINDRAFT_85499</name>
</gene>
<dbReference type="HOGENOM" id="CLU_2005114_0_0_1"/>
<reference evidence="1" key="1">
    <citation type="submission" date="2013-07" db="EMBL/GenBank/DDBJ databases">
        <title>The genome of an arbuscular mycorrhizal fungus provides insights into the evolution of the oldest plant symbiosis.</title>
        <authorList>
            <consortium name="DOE Joint Genome Institute"/>
            <person name="Tisserant E."/>
            <person name="Malbreil M."/>
            <person name="Kuo A."/>
            <person name="Kohler A."/>
            <person name="Symeonidi A."/>
            <person name="Balestrini R."/>
            <person name="Charron P."/>
            <person name="Duensing N."/>
            <person name="Frei-dit-Frey N."/>
            <person name="Gianinazzi-Pearson V."/>
            <person name="Gilbert B."/>
            <person name="Handa Y."/>
            <person name="Hijri M."/>
            <person name="Kaul R."/>
            <person name="Kawaguchi M."/>
            <person name="Krajinski F."/>
            <person name="Lammers P."/>
            <person name="Lapierre D."/>
            <person name="Masclaux F.G."/>
            <person name="Murat C."/>
            <person name="Morin E."/>
            <person name="Ndikumana S."/>
            <person name="Pagni M."/>
            <person name="Petitpierre D."/>
            <person name="Requena N."/>
            <person name="Rosikiewicz P."/>
            <person name="Riley R."/>
            <person name="Saito K."/>
            <person name="San Clemente H."/>
            <person name="Shapiro H."/>
            <person name="van Tuinen D."/>
            <person name="Becard G."/>
            <person name="Bonfante P."/>
            <person name="Paszkowski U."/>
            <person name="Shachar-Hill Y."/>
            <person name="Young J.P."/>
            <person name="Sanders I.R."/>
            <person name="Henrissat B."/>
            <person name="Rensing S.A."/>
            <person name="Grigoriev I.V."/>
            <person name="Corradi N."/>
            <person name="Roux C."/>
            <person name="Martin F."/>
        </authorList>
    </citation>
    <scope>NUCLEOTIDE SEQUENCE</scope>
    <source>
        <strain evidence="1">DAOM 197198</strain>
    </source>
</reference>
<organism evidence="1">
    <name type="scientific">Rhizophagus irregularis (strain DAOM 181602 / DAOM 197198 / MUCL 43194)</name>
    <name type="common">Arbuscular mycorrhizal fungus</name>
    <name type="synonym">Glomus intraradices</name>
    <dbReference type="NCBI Taxonomy" id="747089"/>
    <lineage>
        <taxon>Eukaryota</taxon>
        <taxon>Fungi</taxon>
        <taxon>Fungi incertae sedis</taxon>
        <taxon>Mucoromycota</taxon>
        <taxon>Glomeromycotina</taxon>
        <taxon>Glomeromycetes</taxon>
        <taxon>Glomerales</taxon>
        <taxon>Glomeraceae</taxon>
        <taxon>Rhizophagus</taxon>
    </lineage>
</organism>
<proteinExistence type="predicted"/>